<reference evidence="1 2" key="1">
    <citation type="submission" date="2014-04" db="EMBL/GenBank/DDBJ databases">
        <authorList>
            <consortium name="DOE Joint Genome Institute"/>
            <person name="Kuo A."/>
            <person name="Kohler A."/>
            <person name="Jargeat P."/>
            <person name="Nagy L.G."/>
            <person name="Floudas D."/>
            <person name="Copeland A."/>
            <person name="Barry K.W."/>
            <person name="Cichocki N."/>
            <person name="Veneault-Fourrey C."/>
            <person name="LaButti K."/>
            <person name="Lindquist E.A."/>
            <person name="Lipzen A."/>
            <person name="Lundell T."/>
            <person name="Morin E."/>
            <person name="Murat C."/>
            <person name="Sun H."/>
            <person name="Tunlid A."/>
            <person name="Henrissat B."/>
            <person name="Grigoriev I.V."/>
            <person name="Hibbett D.S."/>
            <person name="Martin F."/>
            <person name="Nordberg H.P."/>
            <person name="Cantor M.N."/>
            <person name="Hua S.X."/>
        </authorList>
    </citation>
    <scope>NUCLEOTIDE SEQUENCE [LARGE SCALE GENOMIC DNA]</scope>
    <source>
        <strain evidence="1 2">Ve08.2h10</strain>
    </source>
</reference>
<dbReference type="EMBL" id="KN831642">
    <property type="protein sequence ID" value="KIK71803.1"/>
    <property type="molecule type" value="Genomic_DNA"/>
</dbReference>
<name>A0A0D0C831_9AGAM</name>
<gene>
    <name evidence="1" type="ORF">PAXRUDRAFT_22813</name>
</gene>
<evidence type="ECO:0000313" key="2">
    <source>
        <dbReference type="Proteomes" id="UP000054538"/>
    </source>
</evidence>
<protein>
    <submittedName>
        <fullName evidence="1">Uncharacterized protein</fullName>
    </submittedName>
</protein>
<sequence length="109" mass="12343">MDVNGLWDVHEHSLSFYFFSSSLFFWSSVTWLTPTPTSLCHQVLEPATSEVPLLSLALANRHYGTAPHVPYVIGVDASVWFEQCQQQMWYRGHTPAVVKIHRSVPPSSV</sequence>
<dbReference type="InParanoid" id="A0A0D0C831"/>
<dbReference type="HOGENOM" id="CLU_2184822_0_0_1"/>
<organism evidence="1 2">
    <name type="scientific">Paxillus rubicundulus Ve08.2h10</name>
    <dbReference type="NCBI Taxonomy" id="930991"/>
    <lineage>
        <taxon>Eukaryota</taxon>
        <taxon>Fungi</taxon>
        <taxon>Dikarya</taxon>
        <taxon>Basidiomycota</taxon>
        <taxon>Agaricomycotina</taxon>
        <taxon>Agaricomycetes</taxon>
        <taxon>Agaricomycetidae</taxon>
        <taxon>Boletales</taxon>
        <taxon>Paxilineae</taxon>
        <taxon>Paxillaceae</taxon>
        <taxon>Paxillus</taxon>
    </lineage>
</organism>
<accession>A0A0D0C831</accession>
<dbReference type="OrthoDB" id="2959108at2759"/>
<reference evidence="2" key="2">
    <citation type="submission" date="2015-01" db="EMBL/GenBank/DDBJ databases">
        <title>Evolutionary Origins and Diversification of the Mycorrhizal Mutualists.</title>
        <authorList>
            <consortium name="DOE Joint Genome Institute"/>
            <consortium name="Mycorrhizal Genomics Consortium"/>
            <person name="Kohler A."/>
            <person name="Kuo A."/>
            <person name="Nagy L.G."/>
            <person name="Floudas D."/>
            <person name="Copeland A."/>
            <person name="Barry K.W."/>
            <person name="Cichocki N."/>
            <person name="Veneault-Fourrey C."/>
            <person name="LaButti K."/>
            <person name="Lindquist E.A."/>
            <person name="Lipzen A."/>
            <person name="Lundell T."/>
            <person name="Morin E."/>
            <person name="Murat C."/>
            <person name="Riley R."/>
            <person name="Ohm R."/>
            <person name="Sun H."/>
            <person name="Tunlid A."/>
            <person name="Henrissat B."/>
            <person name="Grigoriev I.V."/>
            <person name="Hibbett D.S."/>
            <person name="Martin F."/>
        </authorList>
    </citation>
    <scope>NUCLEOTIDE SEQUENCE [LARGE SCALE GENOMIC DNA]</scope>
    <source>
        <strain evidence="2">Ve08.2h10</strain>
    </source>
</reference>
<dbReference type="Proteomes" id="UP000054538">
    <property type="component" value="Unassembled WGS sequence"/>
</dbReference>
<proteinExistence type="predicted"/>
<keyword evidence="2" id="KW-1185">Reference proteome</keyword>
<dbReference type="AlphaFoldDB" id="A0A0D0C831"/>
<evidence type="ECO:0000313" key="1">
    <source>
        <dbReference type="EMBL" id="KIK71803.1"/>
    </source>
</evidence>